<gene>
    <name evidence="1" type="ORF">RC74_20315</name>
</gene>
<evidence type="ECO:0000313" key="2">
    <source>
        <dbReference type="Proteomes" id="UP000070371"/>
    </source>
</evidence>
<dbReference type="InterPro" id="IPR011049">
    <property type="entry name" value="Serralysin-like_metalloprot_C"/>
</dbReference>
<dbReference type="EMBL" id="CP014327">
    <property type="protein sequence ID" value="AML53284.1"/>
    <property type="molecule type" value="Genomic_DNA"/>
</dbReference>
<sequence>MDGGGGQGVLSYFTSSTSVNIDLETGVASGGDADGDVIIGDTFVFATGTGSDIISDVSINVDIVAISAGASQFSDLTLTRFGDDTIVQFSNTTITLRDVLPAELDANDFVF</sequence>
<dbReference type="AlphaFoldDB" id="A0A126V4Q0"/>
<dbReference type="SUPFAM" id="SSF51120">
    <property type="entry name" value="beta-Roll"/>
    <property type="match status" value="1"/>
</dbReference>
<proteinExistence type="predicted"/>
<keyword evidence="2" id="KW-1185">Reference proteome</keyword>
<organism evidence="1 2">
    <name type="scientific">Falsihalocynthiibacter arcticus</name>
    <dbReference type="NCBI Taxonomy" id="1579316"/>
    <lineage>
        <taxon>Bacteria</taxon>
        <taxon>Pseudomonadati</taxon>
        <taxon>Pseudomonadota</taxon>
        <taxon>Alphaproteobacteria</taxon>
        <taxon>Rhodobacterales</taxon>
        <taxon>Roseobacteraceae</taxon>
        <taxon>Falsihalocynthiibacter</taxon>
    </lineage>
</organism>
<accession>A0A126V4Q0</accession>
<dbReference type="KEGG" id="hat:RC74_20315"/>
<protein>
    <submittedName>
        <fullName evidence="1">Uncharacterized protein</fullName>
    </submittedName>
</protein>
<name>A0A126V4Q0_9RHOB</name>
<dbReference type="Proteomes" id="UP000070371">
    <property type="component" value="Chromosome"/>
</dbReference>
<reference evidence="1 2" key="1">
    <citation type="submission" date="2016-02" db="EMBL/GenBank/DDBJ databases">
        <title>Complete genome sequence of Halocynthiibacter arcticus PAMC 20958t from arctic marine sediment.</title>
        <authorList>
            <person name="Lee Y.M."/>
            <person name="Baek K."/>
            <person name="Lee H.K."/>
            <person name="Shin S.C."/>
        </authorList>
    </citation>
    <scope>NUCLEOTIDE SEQUENCE [LARGE SCALE GENOMIC DNA]</scope>
    <source>
        <strain evidence="1">PAMC 20958</strain>
    </source>
</reference>
<dbReference type="RefSeq" id="WP_062628381.1">
    <property type="nucleotide sequence ID" value="NZ_CP014327.1"/>
</dbReference>
<evidence type="ECO:0000313" key="1">
    <source>
        <dbReference type="EMBL" id="AML53284.1"/>
    </source>
</evidence>